<proteinExistence type="predicted"/>
<evidence type="ECO:0000313" key="3">
    <source>
        <dbReference type="Proteomes" id="UP001501455"/>
    </source>
</evidence>
<gene>
    <name evidence="2" type="ORF">GCM10019016_104000</name>
</gene>
<accession>A0ABP6U6J9</accession>
<keyword evidence="3" id="KW-1185">Reference proteome</keyword>
<keyword evidence="1" id="KW-1133">Transmembrane helix</keyword>
<comment type="caution">
    <text evidence="2">The sequence shown here is derived from an EMBL/GenBank/DDBJ whole genome shotgun (WGS) entry which is preliminary data.</text>
</comment>
<keyword evidence="1" id="KW-0812">Transmembrane</keyword>
<name>A0ABP6U6J9_9ACTN</name>
<organism evidence="2 3">
    <name type="scientific">Streptomyces prasinosporus</name>
    <dbReference type="NCBI Taxonomy" id="68256"/>
    <lineage>
        <taxon>Bacteria</taxon>
        <taxon>Bacillati</taxon>
        <taxon>Actinomycetota</taxon>
        <taxon>Actinomycetes</taxon>
        <taxon>Kitasatosporales</taxon>
        <taxon>Streptomycetaceae</taxon>
        <taxon>Streptomyces</taxon>
        <taxon>Streptomyces albogriseolus group</taxon>
    </lineage>
</organism>
<feature type="transmembrane region" description="Helical" evidence="1">
    <location>
        <begin position="133"/>
        <end position="151"/>
    </location>
</feature>
<dbReference type="Proteomes" id="UP001501455">
    <property type="component" value="Unassembled WGS sequence"/>
</dbReference>
<evidence type="ECO:0000313" key="2">
    <source>
        <dbReference type="EMBL" id="GAA3503290.1"/>
    </source>
</evidence>
<sequence length="163" mass="16707">MLPLPLPHPVAALATERPDDFAVADAVVRLAAPREAPVLPVAVPPHQQRIPHRSRVDAHSLIGASAVRGGPFVHAVAPTRSTVPVAGAGPGPADLSPAGALRGVRTLAQRACPPPGRWLGGAMDSLAALAPGWLPALVDPAVGGLCIALAMRPHRRSTTRRPA</sequence>
<protein>
    <submittedName>
        <fullName evidence="2">Uncharacterized protein</fullName>
    </submittedName>
</protein>
<dbReference type="EMBL" id="BAAAXF010000074">
    <property type="protein sequence ID" value="GAA3503290.1"/>
    <property type="molecule type" value="Genomic_DNA"/>
</dbReference>
<dbReference type="RefSeq" id="WP_345584045.1">
    <property type="nucleotide sequence ID" value="NZ_BAAAXF010000074.1"/>
</dbReference>
<reference evidence="3" key="1">
    <citation type="journal article" date="2019" name="Int. J. Syst. Evol. Microbiol.">
        <title>The Global Catalogue of Microorganisms (GCM) 10K type strain sequencing project: providing services to taxonomists for standard genome sequencing and annotation.</title>
        <authorList>
            <consortium name="The Broad Institute Genomics Platform"/>
            <consortium name="The Broad Institute Genome Sequencing Center for Infectious Disease"/>
            <person name="Wu L."/>
            <person name="Ma J."/>
        </authorList>
    </citation>
    <scope>NUCLEOTIDE SEQUENCE [LARGE SCALE GENOMIC DNA]</scope>
    <source>
        <strain evidence="3">JCM 4816</strain>
    </source>
</reference>
<evidence type="ECO:0000256" key="1">
    <source>
        <dbReference type="SAM" id="Phobius"/>
    </source>
</evidence>
<keyword evidence="1" id="KW-0472">Membrane</keyword>